<name>A0ABU5IIM5_9BURK</name>
<evidence type="ECO:0000259" key="4">
    <source>
        <dbReference type="Pfam" id="PF17782"/>
    </source>
</evidence>
<feature type="domain" description="Smf/DprA SLOG" evidence="3">
    <location>
        <begin position="103"/>
        <end position="311"/>
    </location>
</feature>
<dbReference type="Pfam" id="PF17782">
    <property type="entry name" value="WHD_DprA"/>
    <property type="match status" value="1"/>
</dbReference>
<accession>A0ABU5IIM5</accession>
<dbReference type="PANTHER" id="PTHR43022">
    <property type="entry name" value="PROTEIN SMF"/>
    <property type="match status" value="1"/>
</dbReference>
<evidence type="ECO:0000259" key="3">
    <source>
        <dbReference type="Pfam" id="PF02481"/>
    </source>
</evidence>
<evidence type="ECO:0000256" key="2">
    <source>
        <dbReference type="SAM" id="MobiDB-lite"/>
    </source>
</evidence>
<dbReference type="InterPro" id="IPR036388">
    <property type="entry name" value="WH-like_DNA-bd_sf"/>
</dbReference>
<feature type="region of interest" description="Disordered" evidence="2">
    <location>
        <begin position="316"/>
        <end position="336"/>
    </location>
</feature>
<dbReference type="RefSeq" id="WP_322466847.1">
    <property type="nucleotide sequence ID" value="NZ_JAXOJX010000036.1"/>
</dbReference>
<dbReference type="InterPro" id="IPR003488">
    <property type="entry name" value="DprA"/>
</dbReference>
<dbReference type="SUPFAM" id="SSF102405">
    <property type="entry name" value="MCP/YpsA-like"/>
    <property type="match status" value="1"/>
</dbReference>
<dbReference type="InterPro" id="IPR041614">
    <property type="entry name" value="DprA_WH"/>
</dbReference>
<feature type="domain" description="DprA winged helix" evidence="4">
    <location>
        <begin position="341"/>
        <end position="400"/>
    </location>
</feature>
<evidence type="ECO:0000313" key="6">
    <source>
        <dbReference type="Proteomes" id="UP001293718"/>
    </source>
</evidence>
<protein>
    <submittedName>
        <fullName evidence="5">DNA-processing protein DprA</fullName>
    </submittedName>
</protein>
<dbReference type="Gene3D" id="1.10.10.10">
    <property type="entry name" value="Winged helix-like DNA-binding domain superfamily/Winged helix DNA-binding domain"/>
    <property type="match status" value="1"/>
</dbReference>
<dbReference type="Proteomes" id="UP001293718">
    <property type="component" value="Unassembled WGS sequence"/>
</dbReference>
<keyword evidence="6" id="KW-1185">Reference proteome</keyword>
<dbReference type="InterPro" id="IPR057666">
    <property type="entry name" value="DrpA_SLOG"/>
</dbReference>
<reference evidence="5 6" key="1">
    <citation type="submission" date="2023-11" db="EMBL/GenBank/DDBJ databases">
        <title>Draft genome of Azohydromonas lata strain H1 (DSM1123), a polyhydroxyalkanoate producer.</title>
        <authorList>
            <person name="Traversa D."/>
            <person name="D'Addabbo P."/>
            <person name="Pazzani C."/>
            <person name="Manzari C."/>
            <person name="Chiara M."/>
            <person name="Scrascia M."/>
        </authorList>
    </citation>
    <scope>NUCLEOTIDE SEQUENCE [LARGE SCALE GENOMIC DNA]</scope>
    <source>
        <strain evidence="5 6">H1</strain>
    </source>
</reference>
<comment type="similarity">
    <text evidence="1">Belongs to the DprA/Smf family.</text>
</comment>
<evidence type="ECO:0000256" key="1">
    <source>
        <dbReference type="ARBA" id="ARBA00006525"/>
    </source>
</evidence>
<gene>
    <name evidence="5" type="primary">dprA</name>
    <name evidence="5" type="ORF">SM757_20160</name>
</gene>
<dbReference type="EMBL" id="JAXOJX010000036">
    <property type="protein sequence ID" value="MDZ5458902.1"/>
    <property type="molecule type" value="Genomic_DNA"/>
</dbReference>
<dbReference type="NCBIfam" id="TIGR00732">
    <property type="entry name" value="dprA"/>
    <property type="match status" value="1"/>
</dbReference>
<dbReference type="Gene3D" id="3.40.50.450">
    <property type="match status" value="1"/>
</dbReference>
<sequence length="408" mass="42857">MATPDTADLLPDAPINGDHLFPRAGEDELRAWLRLATSVGRASGRRLLAALGTPQQVFDSASSLLRDLVTPAQAQALSAPPADLEACVLKTLNWLDGGPDRHVVTLGDALYPTVLLNTADPPLLLHLRGRHELLRRPALAIVGSRNPSAQGVNNAQAFARCMSESGWSIVSGLALGIDGSAHEGGLAGPGGTIAVLGTGMDRLYPARHRELALRIAAQGLLVSEFPLGTPPLRENFPQRNRLIAGLTRGTLVVEAALQSGSLITARLAAECGREVFAIPGSIHAPLARGCHSLIKQGAKLVESAQDILEEFHMTQEDAANGAGNRLPNRKTSKRAMPAVATAAANAAQDDGPADDVLTALGHDAATLDMLVERTGLPAPALAARLLELELEERVQRLPGGLYQRCGLA</sequence>
<evidence type="ECO:0000313" key="5">
    <source>
        <dbReference type="EMBL" id="MDZ5458902.1"/>
    </source>
</evidence>
<proteinExistence type="inferred from homology"/>
<dbReference type="PANTHER" id="PTHR43022:SF1">
    <property type="entry name" value="PROTEIN SMF"/>
    <property type="match status" value="1"/>
</dbReference>
<comment type="caution">
    <text evidence="5">The sequence shown here is derived from an EMBL/GenBank/DDBJ whole genome shotgun (WGS) entry which is preliminary data.</text>
</comment>
<organism evidence="5 6">
    <name type="scientific">Azohydromonas lata</name>
    <dbReference type="NCBI Taxonomy" id="45677"/>
    <lineage>
        <taxon>Bacteria</taxon>
        <taxon>Pseudomonadati</taxon>
        <taxon>Pseudomonadota</taxon>
        <taxon>Betaproteobacteria</taxon>
        <taxon>Burkholderiales</taxon>
        <taxon>Sphaerotilaceae</taxon>
        <taxon>Azohydromonas</taxon>
    </lineage>
</organism>
<dbReference type="Pfam" id="PF02481">
    <property type="entry name" value="DNA_processg_A"/>
    <property type="match status" value="1"/>
</dbReference>